<dbReference type="Proteomes" id="UP001217089">
    <property type="component" value="Unassembled WGS sequence"/>
</dbReference>
<comment type="caution">
    <text evidence="1">The sequence shown here is derived from an EMBL/GenBank/DDBJ whole genome shotgun (WGS) entry which is preliminary data.</text>
</comment>
<dbReference type="PANTHER" id="PTHR43100:SF1">
    <property type="entry name" value="GLUTAMATE SYNTHASE [NADPH] SMALL CHAIN"/>
    <property type="match status" value="1"/>
</dbReference>
<dbReference type="EMBL" id="JARBDR010000337">
    <property type="protein sequence ID" value="KAJ8315115.1"/>
    <property type="molecule type" value="Genomic_DNA"/>
</dbReference>
<sequence>MKIIDDDTGFVDDGNGHVSGINTMLIEWKKDDAGRWIMSDVAGSEKFYKCDIVLLAMGFLGPEKEIIKELSIKQDPRGNLETPRSKYSTSVPKVYAAGVNKNQEQALIQDKRGQSLVVWAISEGRQAARQIDLDLMGHTSLAGSGGIVFYPED</sequence>
<gene>
    <name evidence="1" type="ORF">KUTeg_007265</name>
</gene>
<keyword evidence="2" id="KW-1185">Reference proteome</keyword>
<evidence type="ECO:0000313" key="2">
    <source>
        <dbReference type="Proteomes" id="UP001217089"/>
    </source>
</evidence>
<evidence type="ECO:0000313" key="1">
    <source>
        <dbReference type="EMBL" id="KAJ8315115.1"/>
    </source>
</evidence>
<protein>
    <recommendedName>
        <fullName evidence="3">Glutamate synthase</fullName>
    </recommendedName>
</protein>
<proteinExistence type="predicted"/>
<name>A0ABQ9FFS0_TEGGR</name>
<dbReference type="InterPro" id="IPR051394">
    <property type="entry name" value="Glutamate_Synthase"/>
</dbReference>
<dbReference type="SUPFAM" id="SSF51905">
    <property type="entry name" value="FAD/NAD(P)-binding domain"/>
    <property type="match status" value="1"/>
</dbReference>
<accession>A0ABQ9FFS0</accession>
<evidence type="ECO:0008006" key="3">
    <source>
        <dbReference type="Google" id="ProtNLM"/>
    </source>
</evidence>
<dbReference type="Gene3D" id="3.50.50.60">
    <property type="entry name" value="FAD/NAD(P)-binding domain"/>
    <property type="match status" value="1"/>
</dbReference>
<reference evidence="1 2" key="1">
    <citation type="submission" date="2022-12" db="EMBL/GenBank/DDBJ databases">
        <title>Chromosome-level genome of Tegillarca granosa.</title>
        <authorList>
            <person name="Kim J."/>
        </authorList>
    </citation>
    <scope>NUCLEOTIDE SEQUENCE [LARGE SCALE GENOMIC DNA]</scope>
    <source>
        <strain evidence="1">Teg-2019</strain>
        <tissue evidence="1">Adductor muscle</tissue>
    </source>
</reference>
<dbReference type="PANTHER" id="PTHR43100">
    <property type="entry name" value="GLUTAMATE SYNTHASE [NADPH] SMALL CHAIN"/>
    <property type="match status" value="1"/>
</dbReference>
<dbReference type="InterPro" id="IPR036188">
    <property type="entry name" value="FAD/NAD-bd_sf"/>
</dbReference>
<organism evidence="1 2">
    <name type="scientific">Tegillarca granosa</name>
    <name type="common">Malaysian cockle</name>
    <name type="synonym">Anadara granosa</name>
    <dbReference type="NCBI Taxonomy" id="220873"/>
    <lineage>
        <taxon>Eukaryota</taxon>
        <taxon>Metazoa</taxon>
        <taxon>Spiralia</taxon>
        <taxon>Lophotrochozoa</taxon>
        <taxon>Mollusca</taxon>
        <taxon>Bivalvia</taxon>
        <taxon>Autobranchia</taxon>
        <taxon>Pteriomorphia</taxon>
        <taxon>Arcoida</taxon>
        <taxon>Arcoidea</taxon>
        <taxon>Arcidae</taxon>
        <taxon>Tegillarca</taxon>
    </lineage>
</organism>